<evidence type="ECO:0000313" key="2">
    <source>
        <dbReference type="EMBL" id="GFO29358.1"/>
    </source>
</evidence>
<dbReference type="EMBL" id="BLXT01006160">
    <property type="protein sequence ID" value="GFO29358.1"/>
    <property type="molecule type" value="Genomic_DNA"/>
</dbReference>
<evidence type="ECO:0000313" key="3">
    <source>
        <dbReference type="Proteomes" id="UP000735302"/>
    </source>
</evidence>
<accession>A0AAV4CD53</accession>
<feature type="region of interest" description="Disordered" evidence="1">
    <location>
        <begin position="19"/>
        <end position="41"/>
    </location>
</feature>
<reference evidence="2 3" key="1">
    <citation type="journal article" date="2021" name="Elife">
        <title>Chloroplast acquisition without the gene transfer in kleptoplastic sea slugs, Plakobranchus ocellatus.</title>
        <authorList>
            <person name="Maeda T."/>
            <person name="Takahashi S."/>
            <person name="Yoshida T."/>
            <person name="Shimamura S."/>
            <person name="Takaki Y."/>
            <person name="Nagai Y."/>
            <person name="Toyoda A."/>
            <person name="Suzuki Y."/>
            <person name="Arimoto A."/>
            <person name="Ishii H."/>
            <person name="Satoh N."/>
            <person name="Nishiyama T."/>
            <person name="Hasebe M."/>
            <person name="Maruyama T."/>
            <person name="Minagawa J."/>
            <person name="Obokata J."/>
            <person name="Shigenobu S."/>
        </authorList>
    </citation>
    <scope>NUCLEOTIDE SEQUENCE [LARGE SCALE GENOMIC DNA]</scope>
</reference>
<dbReference type="AlphaFoldDB" id="A0AAV4CD53"/>
<organism evidence="2 3">
    <name type="scientific">Plakobranchus ocellatus</name>
    <dbReference type="NCBI Taxonomy" id="259542"/>
    <lineage>
        <taxon>Eukaryota</taxon>
        <taxon>Metazoa</taxon>
        <taxon>Spiralia</taxon>
        <taxon>Lophotrochozoa</taxon>
        <taxon>Mollusca</taxon>
        <taxon>Gastropoda</taxon>
        <taxon>Heterobranchia</taxon>
        <taxon>Euthyneura</taxon>
        <taxon>Panpulmonata</taxon>
        <taxon>Sacoglossa</taxon>
        <taxon>Placobranchoidea</taxon>
        <taxon>Plakobranchidae</taxon>
        <taxon>Plakobranchus</taxon>
    </lineage>
</organism>
<comment type="caution">
    <text evidence="2">The sequence shown here is derived from an EMBL/GenBank/DDBJ whole genome shotgun (WGS) entry which is preliminary data.</text>
</comment>
<proteinExistence type="predicted"/>
<name>A0AAV4CD53_9GAST</name>
<evidence type="ECO:0000256" key="1">
    <source>
        <dbReference type="SAM" id="MobiDB-lite"/>
    </source>
</evidence>
<gene>
    <name evidence="2" type="ORF">PoB_005586300</name>
</gene>
<dbReference type="Proteomes" id="UP000735302">
    <property type="component" value="Unassembled WGS sequence"/>
</dbReference>
<feature type="region of interest" description="Disordered" evidence="1">
    <location>
        <begin position="85"/>
        <end position="109"/>
    </location>
</feature>
<keyword evidence="3" id="KW-1185">Reference proteome</keyword>
<sequence>MHSGPGSYVTRPCLARLPRPMKAYSRPRQSRAGAGCPRTLGVVSHDKPRRLQCGPTLTVAVEPNCTLVECLCDWHISRLTCVQAREQPHSRSGNFPYPPPEKHFGRGTG</sequence>
<feature type="compositionally biased region" description="Basic and acidic residues" evidence="1">
    <location>
        <begin position="100"/>
        <end position="109"/>
    </location>
</feature>
<protein>
    <submittedName>
        <fullName evidence="2">Uncharacterized protein</fullName>
    </submittedName>
</protein>